<comment type="caution">
    <text evidence="1">The sequence shown here is derived from an EMBL/GenBank/DDBJ whole genome shotgun (WGS) entry which is preliminary data.</text>
</comment>
<reference evidence="1 2" key="1">
    <citation type="submission" date="2019-07" db="EMBL/GenBank/DDBJ databases">
        <title>Genomic Encyclopedia of Archaeal and Bacterial Type Strains, Phase II (KMG-II): from individual species to whole genera.</title>
        <authorList>
            <person name="Goeker M."/>
        </authorList>
    </citation>
    <scope>NUCLEOTIDE SEQUENCE [LARGE SCALE GENOMIC DNA]</scope>
    <source>
        <strain evidence="1 2">ATCC BAA-252</strain>
    </source>
</reference>
<dbReference type="AlphaFoldDB" id="A0A562T9U7"/>
<dbReference type="Proteomes" id="UP000320593">
    <property type="component" value="Unassembled WGS sequence"/>
</dbReference>
<accession>A0A562T9U7</accession>
<evidence type="ECO:0000313" key="1">
    <source>
        <dbReference type="EMBL" id="TWI90362.1"/>
    </source>
</evidence>
<dbReference type="EMBL" id="VLLF01000002">
    <property type="protein sequence ID" value="TWI90362.1"/>
    <property type="molecule type" value="Genomic_DNA"/>
</dbReference>
<gene>
    <name evidence="1" type="ORF">JM93_01343</name>
</gene>
<protein>
    <submittedName>
        <fullName evidence="1">Uncharacterized protein</fullName>
    </submittedName>
</protein>
<evidence type="ECO:0000313" key="2">
    <source>
        <dbReference type="Proteomes" id="UP000320593"/>
    </source>
</evidence>
<keyword evidence="2" id="KW-1185">Reference proteome</keyword>
<organism evidence="1 2">
    <name type="scientific">Roseibium hamelinense</name>
    <dbReference type="NCBI Taxonomy" id="150831"/>
    <lineage>
        <taxon>Bacteria</taxon>
        <taxon>Pseudomonadati</taxon>
        <taxon>Pseudomonadota</taxon>
        <taxon>Alphaproteobacteria</taxon>
        <taxon>Hyphomicrobiales</taxon>
        <taxon>Stappiaceae</taxon>
        <taxon>Roseibium</taxon>
    </lineage>
</organism>
<proteinExistence type="predicted"/>
<sequence length="116" mass="13094">MPADFSSVKKVMNMLSKLPPGNEAVECALEAVASLFRLLIWNFHIWRYRWGRSDEDLTMQRSVLRTCISPVVRAQSRTALFLRKPLGVCIFSHVSNKTYGFTRLTTGPSRGAEATC</sequence>
<name>A0A562T9U7_9HYPH</name>